<keyword evidence="3" id="KW-0256">Endoplasmic reticulum</keyword>
<reference evidence="6 7" key="1">
    <citation type="journal article" date="2010" name="Science">
        <title>Genomic analysis of organismal complexity in the multicellular green alga Volvox carteri.</title>
        <authorList>
            <person name="Prochnik S.E."/>
            <person name="Umen J."/>
            <person name="Nedelcu A.M."/>
            <person name="Hallmann A."/>
            <person name="Miller S.M."/>
            <person name="Nishii I."/>
            <person name="Ferris P."/>
            <person name="Kuo A."/>
            <person name="Mitros T."/>
            <person name="Fritz-Laylin L.K."/>
            <person name="Hellsten U."/>
            <person name="Chapman J."/>
            <person name="Simakov O."/>
            <person name="Rensing S.A."/>
            <person name="Terry A."/>
            <person name="Pangilinan J."/>
            <person name="Kapitonov V."/>
            <person name="Jurka J."/>
            <person name="Salamov A."/>
            <person name="Shapiro H."/>
            <person name="Schmutz J."/>
            <person name="Grimwood J."/>
            <person name="Lindquist E."/>
            <person name="Lucas S."/>
            <person name="Grigoriev I.V."/>
            <person name="Schmitt R."/>
            <person name="Kirk D."/>
            <person name="Rokhsar D.S."/>
        </authorList>
    </citation>
    <scope>NUCLEOTIDE SEQUENCE [LARGE SCALE GENOMIC DNA]</scope>
    <source>
        <strain evidence="7">f. Nagariensis / Eve</strain>
    </source>
</reference>
<comment type="subcellular location">
    <subcellularLocation>
        <location evidence="1">Endoplasmic reticulum</location>
    </subcellularLocation>
</comment>
<accession>D8TTX5</accession>
<dbReference type="Gene3D" id="1.50.10.10">
    <property type="match status" value="1"/>
</dbReference>
<dbReference type="GO" id="GO:0016020">
    <property type="term" value="C:membrane"/>
    <property type="evidence" value="ECO:0007669"/>
    <property type="project" value="InterPro"/>
</dbReference>
<keyword evidence="7" id="KW-1185">Reference proteome</keyword>
<dbReference type="PRINTS" id="PR00747">
    <property type="entry name" value="GLYHDRLASE47"/>
</dbReference>
<dbReference type="InterPro" id="IPR044674">
    <property type="entry name" value="EDEM1/2/3"/>
</dbReference>
<dbReference type="STRING" id="3068.D8TTX5"/>
<evidence type="ECO:0000313" key="7">
    <source>
        <dbReference type="Proteomes" id="UP000001058"/>
    </source>
</evidence>
<dbReference type="InterPro" id="IPR012341">
    <property type="entry name" value="6hp_glycosidase-like_sf"/>
</dbReference>
<evidence type="ECO:0000256" key="5">
    <source>
        <dbReference type="RuleBase" id="RU361193"/>
    </source>
</evidence>
<dbReference type="Proteomes" id="UP000001058">
    <property type="component" value="Unassembled WGS sequence"/>
</dbReference>
<evidence type="ECO:0000313" key="6">
    <source>
        <dbReference type="EMBL" id="EFJ49043.1"/>
    </source>
</evidence>
<dbReference type="EC" id="3.2.1.-" evidence="5"/>
<dbReference type="OrthoDB" id="8118055at2759"/>
<dbReference type="SUPFAM" id="SSF48225">
    <property type="entry name" value="Seven-hairpin glycosidases"/>
    <property type="match status" value="1"/>
</dbReference>
<comment type="similarity">
    <text evidence="2 5">Belongs to the glycosyl hydrolase 47 family.</text>
</comment>
<dbReference type="InParanoid" id="D8TTX5"/>
<dbReference type="GO" id="GO:1904380">
    <property type="term" value="P:endoplasmic reticulum mannose trimming"/>
    <property type="evidence" value="ECO:0007669"/>
    <property type="project" value="InterPro"/>
</dbReference>
<keyword evidence="4" id="KW-0325">Glycoprotein</keyword>
<dbReference type="eggNOG" id="KOG2430">
    <property type="taxonomic scope" value="Eukaryota"/>
</dbReference>
<dbReference type="KEGG" id="vcn:VOLCADRAFT_59905"/>
<protein>
    <recommendedName>
        <fullName evidence="5">alpha-1,2-Mannosidase</fullName>
        <ecNumber evidence="5">3.2.1.-</ecNumber>
    </recommendedName>
</protein>
<dbReference type="RefSeq" id="XP_002949940.1">
    <property type="nucleotide sequence ID" value="XM_002949894.1"/>
</dbReference>
<dbReference type="GO" id="GO:0044322">
    <property type="term" value="C:endoplasmic reticulum quality control compartment"/>
    <property type="evidence" value="ECO:0007669"/>
    <property type="project" value="GOC"/>
</dbReference>
<keyword evidence="5" id="KW-0378">Hydrolase</keyword>
<name>D8TTX5_VOLCA</name>
<dbReference type="InterPro" id="IPR036026">
    <property type="entry name" value="Seven-hairpin_glycosidases"/>
</dbReference>
<feature type="non-terminal residue" evidence="6">
    <location>
        <position position="230"/>
    </location>
</feature>
<dbReference type="AlphaFoldDB" id="D8TTX5"/>
<dbReference type="GeneID" id="9619185"/>
<dbReference type="GO" id="GO:0005975">
    <property type="term" value="P:carbohydrate metabolic process"/>
    <property type="evidence" value="ECO:0007669"/>
    <property type="project" value="InterPro"/>
</dbReference>
<dbReference type="EMBL" id="GL378337">
    <property type="protein sequence ID" value="EFJ49043.1"/>
    <property type="molecule type" value="Genomic_DNA"/>
</dbReference>
<evidence type="ECO:0000256" key="4">
    <source>
        <dbReference type="ARBA" id="ARBA00023180"/>
    </source>
</evidence>
<evidence type="ECO:0000256" key="3">
    <source>
        <dbReference type="ARBA" id="ARBA00022824"/>
    </source>
</evidence>
<dbReference type="Pfam" id="PF01532">
    <property type="entry name" value="Glyco_hydro_47"/>
    <property type="match status" value="1"/>
</dbReference>
<dbReference type="PANTHER" id="PTHR45679:SF5">
    <property type="entry name" value="ER DEGRADATION-ENHANCING ALPHA-MANNOSIDASE-LIKE PROTEIN 1"/>
    <property type="match status" value="1"/>
</dbReference>
<gene>
    <name evidence="6" type="ORF">VOLCADRAFT_59905</name>
</gene>
<dbReference type="PANTHER" id="PTHR45679">
    <property type="entry name" value="ER DEGRADATION-ENHANCING ALPHA-MANNOSIDASE-LIKE PROTEIN 2"/>
    <property type="match status" value="1"/>
</dbReference>
<dbReference type="GO" id="GO:0005509">
    <property type="term" value="F:calcium ion binding"/>
    <property type="evidence" value="ECO:0007669"/>
    <property type="project" value="InterPro"/>
</dbReference>
<evidence type="ECO:0000256" key="2">
    <source>
        <dbReference type="ARBA" id="ARBA00007658"/>
    </source>
</evidence>
<organism evidence="7">
    <name type="scientific">Volvox carteri f. nagariensis</name>
    <dbReference type="NCBI Taxonomy" id="3068"/>
    <lineage>
        <taxon>Eukaryota</taxon>
        <taxon>Viridiplantae</taxon>
        <taxon>Chlorophyta</taxon>
        <taxon>core chlorophytes</taxon>
        <taxon>Chlorophyceae</taxon>
        <taxon>CS clade</taxon>
        <taxon>Chlamydomonadales</taxon>
        <taxon>Volvocaceae</taxon>
        <taxon>Volvox</taxon>
    </lineage>
</organism>
<evidence type="ECO:0000256" key="1">
    <source>
        <dbReference type="ARBA" id="ARBA00004240"/>
    </source>
</evidence>
<sequence length="230" mass="24981">MVRHSETDSCCSNHATATATATWHFPPSPSPPQDNLLPISCGGKDWQGGLAITLVDALDALVVLNRRHDVAESVDLIRKHLNFDKDTKVHVFETVIRVLGGLLSGHIRRRRSGGTAAGRAPAYDGIFLRKAIQLADRLLPAFDTPSGLPALFVHLKKGPVHDTHNSTCTACAGTLLLEFGMLTALTGNPVYLERAEYAARLLYDRRSRLGLVGASLNVLSSEWHSKESTI</sequence>
<proteinExistence type="inferred from homology"/>
<dbReference type="InterPro" id="IPR001382">
    <property type="entry name" value="Glyco_hydro_47"/>
</dbReference>
<dbReference type="GO" id="GO:0004571">
    <property type="term" value="F:mannosyl-oligosaccharide 1,2-alpha-mannosidase activity"/>
    <property type="evidence" value="ECO:0007669"/>
    <property type="project" value="InterPro"/>
</dbReference>
<keyword evidence="5" id="KW-0326">Glycosidase</keyword>